<sequence length="176" mass="20252">MILKGFKEKSIKKHLRSLLNKSERASKTQVVDSVGVIVNADEVSDLEMFNTLVSKLNITPNKFKVIAFTETENLELVSWHTCFNPEDIGWRGAIRNSELETFLQTNFDLLISFYTTDTLRLKILTAKSEARFKASIFQGDPRLNDLIIHTPLNDFNAFETELLKYLQVFKILKHEA</sequence>
<evidence type="ECO:0000313" key="2">
    <source>
        <dbReference type="Proteomes" id="UP000003730"/>
    </source>
</evidence>
<dbReference type="OrthoDB" id="1430532at2"/>
<organism evidence="1 2">
    <name type="scientific">Bizionia argentinensis JUB59</name>
    <dbReference type="NCBI Taxonomy" id="1046627"/>
    <lineage>
        <taxon>Bacteria</taxon>
        <taxon>Pseudomonadati</taxon>
        <taxon>Bacteroidota</taxon>
        <taxon>Flavobacteriia</taxon>
        <taxon>Flavobacteriales</taxon>
        <taxon>Flavobacteriaceae</taxon>
        <taxon>Bizionia</taxon>
    </lineage>
</organism>
<gene>
    <name evidence="1" type="ORF">BZARG_2300</name>
</gene>
<accession>G2EGP2</accession>
<dbReference type="EMBL" id="AFXZ01000061">
    <property type="protein sequence ID" value="EGV42397.1"/>
    <property type="molecule type" value="Genomic_DNA"/>
</dbReference>
<dbReference type="Pfam" id="PF21857">
    <property type="entry name" value="DUF6913"/>
    <property type="match status" value="1"/>
</dbReference>
<dbReference type="InterPro" id="IPR054207">
    <property type="entry name" value="DUF6913"/>
</dbReference>
<dbReference type="STRING" id="1046627.BZARG_2300"/>
<dbReference type="eggNOG" id="ENOG503327W">
    <property type="taxonomic scope" value="Bacteria"/>
</dbReference>
<dbReference type="AlphaFoldDB" id="G2EGP2"/>
<dbReference type="Proteomes" id="UP000003730">
    <property type="component" value="Unassembled WGS sequence"/>
</dbReference>
<keyword evidence="2" id="KW-1185">Reference proteome</keyword>
<proteinExistence type="predicted"/>
<evidence type="ECO:0000313" key="1">
    <source>
        <dbReference type="EMBL" id="EGV42397.1"/>
    </source>
</evidence>
<comment type="caution">
    <text evidence="1">The sequence shown here is derived from an EMBL/GenBank/DDBJ whole genome shotgun (WGS) entry which is preliminary data.</text>
</comment>
<reference evidence="1 2" key="1">
    <citation type="journal article" date="2008" name="Int. J. Syst. Evol. Microbiol.">
        <title>Bizionia argentinensis sp. nov., isolated from surface marine water in Antarctica.</title>
        <authorList>
            <person name="Bercovich A."/>
            <person name="Vazquez S.C."/>
            <person name="Yankilevich P."/>
            <person name="Coria S.H."/>
            <person name="Foti M."/>
            <person name="Hernandez E."/>
            <person name="Vidal A."/>
            <person name="Ruberto L."/>
            <person name="Melo C."/>
            <person name="Marenssi S."/>
            <person name="Criscuolo M."/>
            <person name="Memoli M."/>
            <person name="Arguelles M."/>
            <person name="Mac Cormack W.P."/>
        </authorList>
    </citation>
    <scope>NUCLEOTIDE SEQUENCE [LARGE SCALE GENOMIC DNA]</scope>
    <source>
        <strain evidence="1 2">JUB59</strain>
    </source>
</reference>
<name>G2EGP2_9FLAO</name>
<dbReference type="RefSeq" id="WP_008639244.1">
    <property type="nucleotide sequence ID" value="NZ_AFXZ01000061.1"/>
</dbReference>
<protein>
    <submittedName>
        <fullName evidence="1">Uncharacterized protein</fullName>
    </submittedName>
</protein>